<keyword evidence="2" id="KW-1185">Reference proteome</keyword>
<evidence type="ECO:0000313" key="2">
    <source>
        <dbReference type="Proteomes" id="UP001163223"/>
    </source>
</evidence>
<reference evidence="1" key="1">
    <citation type="submission" date="2022-11" db="EMBL/GenBank/DDBJ databases">
        <title>beta-Carotene-producing bacterium, Jeongeuplla avenae sp. nov., alleviates the salt stress of Arabidopsis seedlings.</title>
        <authorList>
            <person name="Jiang L."/>
            <person name="Lee J."/>
        </authorList>
    </citation>
    <scope>NUCLEOTIDE SEQUENCE</scope>
    <source>
        <strain evidence="1">DY_R2A_6</strain>
    </source>
</reference>
<dbReference type="Proteomes" id="UP001163223">
    <property type="component" value="Chromosome"/>
</dbReference>
<accession>A0ACD4NTF4</accession>
<sequence length="79" mass="8661">MTTDSAISEHLRPRLQALTERMNLSASDLVADALENGRSLAWQERFVDTVVRGIEAADRGDFAGEDEIAAVLDKYRPAG</sequence>
<proteinExistence type="predicted"/>
<evidence type="ECO:0000313" key="1">
    <source>
        <dbReference type="EMBL" id="WAJ30054.1"/>
    </source>
</evidence>
<gene>
    <name evidence="1" type="ORF">OXU80_07545</name>
</gene>
<dbReference type="EMBL" id="CP113520">
    <property type="protein sequence ID" value="WAJ30054.1"/>
    <property type="molecule type" value="Genomic_DNA"/>
</dbReference>
<name>A0ACD4NTF4_9HYPH</name>
<organism evidence="1 2">
    <name type="scientific">Antarcticirhabdus aurantiaca</name>
    <dbReference type="NCBI Taxonomy" id="2606717"/>
    <lineage>
        <taxon>Bacteria</taxon>
        <taxon>Pseudomonadati</taxon>
        <taxon>Pseudomonadota</taxon>
        <taxon>Alphaproteobacteria</taxon>
        <taxon>Hyphomicrobiales</taxon>
        <taxon>Aurantimonadaceae</taxon>
        <taxon>Antarcticirhabdus</taxon>
    </lineage>
</organism>
<protein>
    <submittedName>
        <fullName evidence="1">Transcriptional regulator</fullName>
    </submittedName>
</protein>